<keyword evidence="7" id="KW-0560">Oxidoreductase</keyword>
<feature type="domain" description="JmjC" evidence="16">
    <location>
        <begin position="1135"/>
        <end position="1358"/>
    </location>
</feature>
<evidence type="ECO:0000256" key="12">
    <source>
        <dbReference type="ARBA" id="ARBA00037987"/>
    </source>
</evidence>
<evidence type="ECO:0000259" key="16">
    <source>
        <dbReference type="PROSITE" id="PS51184"/>
    </source>
</evidence>
<comment type="catalytic activity">
    <reaction evidence="13">
        <text>N(6),N(6)-dimethyl-L-lysyl(9)-[histone H3] + 2 2-oxoglutarate + 2 O2 = L-lysyl(9)-[histone H3] + 2 formaldehyde + 2 succinate + 2 CO2</text>
        <dbReference type="Rhea" id="RHEA:60188"/>
        <dbReference type="Rhea" id="RHEA-COMP:15541"/>
        <dbReference type="Rhea" id="RHEA-COMP:15546"/>
        <dbReference type="ChEBI" id="CHEBI:15379"/>
        <dbReference type="ChEBI" id="CHEBI:16526"/>
        <dbReference type="ChEBI" id="CHEBI:16810"/>
        <dbReference type="ChEBI" id="CHEBI:16842"/>
        <dbReference type="ChEBI" id="CHEBI:29969"/>
        <dbReference type="ChEBI" id="CHEBI:30031"/>
        <dbReference type="ChEBI" id="CHEBI:61976"/>
        <dbReference type="EC" id="1.14.11.65"/>
    </reaction>
</comment>
<feature type="compositionally biased region" description="Basic and acidic residues" evidence="14">
    <location>
        <begin position="868"/>
        <end position="887"/>
    </location>
</feature>
<keyword evidence="10" id="KW-0804">Transcription</keyword>
<evidence type="ECO:0000256" key="6">
    <source>
        <dbReference type="ARBA" id="ARBA00022964"/>
    </source>
</evidence>
<feature type="region of interest" description="Disordered" evidence="14">
    <location>
        <begin position="212"/>
        <end position="252"/>
    </location>
</feature>
<evidence type="ECO:0000256" key="14">
    <source>
        <dbReference type="SAM" id="MobiDB-lite"/>
    </source>
</evidence>
<comment type="subcellular location">
    <subcellularLocation>
        <location evidence="1 13">Nucleus</location>
    </subcellularLocation>
</comment>
<feature type="compositionally biased region" description="Low complexity" evidence="14">
    <location>
        <begin position="772"/>
        <end position="794"/>
    </location>
</feature>
<proteinExistence type="inferred from homology"/>
<feature type="compositionally biased region" description="Basic and acidic residues" evidence="14">
    <location>
        <begin position="445"/>
        <end position="458"/>
    </location>
</feature>
<evidence type="ECO:0000256" key="8">
    <source>
        <dbReference type="ARBA" id="ARBA00023004"/>
    </source>
</evidence>
<keyword evidence="15" id="KW-0732">Signal</keyword>
<dbReference type="GO" id="GO:0070988">
    <property type="term" value="P:demethylation"/>
    <property type="evidence" value="ECO:0007669"/>
    <property type="project" value="UniProtKB-UniRule"/>
</dbReference>
<feature type="region of interest" description="Disordered" evidence="14">
    <location>
        <begin position="819"/>
        <end position="854"/>
    </location>
</feature>
<dbReference type="PANTHER" id="PTHR12549">
    <property type="entry name" value="JMJC DOMAIN-CONTAINING HISTONE DEMETHYLATION PROTEIN"/>
    <property type="match status" value="1"/>
</dbReference>
<dbReference type="GeneTree" id="ENSGT00940000158095"/>
<dbReference type="GO" id="GO:0000785">
    <property type="term" value="C:chromatin"/>
    <property type="evidence" value="ECO:0007669"/>
    <property type="project" value="TreeGrafter"/>
</dbReference>
<evidence type="ECO:0000313" key="18">
    <source>
        <dbReference type="Proteomes" id="UP000694546"/>
    </source>
</evidence>
<feature type="compositionally biased region" description="Low complexity" evidence="14">
    <location>
        <begin position="383"/>
        <end position="398"/>
    </location>
</feature>
<evidence type="ECO:0000256" key="3">
    <source>
        <dbReference type="ARBA" id="ARBA00022771"/>
    </source>
</evidence>
<gene>
    <name evidence="17" type="primary">kdm3b</name>
</gene>
<comment type="function">
    <text evidence="13">Histone demethylase that specifically demethylates 'Lys-9' of histone H3, thereby playing a central role in histone code.</text>
</comment>
<dbReference type="EC" id="1.14.11.65" evidence="13"/>
<reference evidence="17" key="1">
    <citation type="submission" date="2025-08" db="UniProtKB">
        <authorList>
            <consortium name="Ensembl"/>
        </authorList>
    </citation>
    <scope>IDENTIFICATION</scope>
</reference>
<dbReference type="Gene3D" id="2.60.120.650">
    <property type="entry name" value="Cupin"/>
    <property type="match status" value="1"/>
</dbReference>
<dbReference type="PROSITE" id="PS51184">
    <property type="entry name" value="JMJC"/>
    <property type="match status" value="1"/>
</dbReference>
<evidence type="ECO:0000313" key="17">
    <source>
        <dbReference type="Ensembl" id="ENSGMOP00000051962.1"/>
    </source>
</evidence>
<feature type="region of interest" description="Disordered" evidence="14">
    <location>
        <begin position="765"/>
        <end position="794"/>
    </location>
</feature>
<feature type="region of interest" description="Disordered" evidence="14">
    <location>
        <begin position="383"/>
        <end position="514"/>
    </location>
</feature>
<dbReference type="Pfam" id="PF02373">
    <property type="entry name" value="JmjC"/>
    <property type="match status" value="1"/>
</dbReference>
<evidence type="ECO:0000256" key="7">
    <source>
        <dbReference type="ARBA" id="ARBA00023002"/>
    </source>
</evidence>
<evidence type="ECO:0000256" key="13">
    <source>
        <dbReference type="RuleBase" id="RU369087"/>
    </source>
</evidence>
<keyword evidence="4" id="KW-0862">Zinc</keyword>
<dbReference type="GO" id="GO:0031490">
    <property type="term" value="F:chromatin DNA binding"/>
    <property type="evidence" value="ECO:0007669"/>
    <property type="project" value="TreeGrafter"/>
</dbReference>
<feature type="region of interest" description="Disordered" evidence="14">
    <location>
        <begin position="867"/>
        <end position="887"/>
    </location>
</feature>
<dbReference type="GO" id="GO:0000118">
    <property type="term" value="C:histone deacetylase complex"/>
    <property type="evidence" value="ECO:0007669"/>
    <property type="project" value="UniProtKB-UniRule"/>
</dbReference>
<evidence type="ECO:0000256" key="10">
    <source>
        <dbReference type="ARBA" id="ARBA00023163"/>
    </source>
</evidence>
<dbReference type="Ensembl" id="ENSGMOT00000055530.1">
    <property type="protein sequence ID" value="ENSGMOP00000051962.1"/>
    <property type="gene ID" value="ENSGMOG00000000925.2"/>
</dbReference>
<keyword evidence="8 13" id="KW-0408">Iron</keyword>
<keyword evidence="9" id="KW-0805">Transcription regulation</keyword>
<comment type="domain">
    <text evidence="13">Leu-Xaa-Xaa-Leu-Leu (LXXLL) motifs are known to mediate the association with nuclear receptors.</text>
</comment>
<comment type="domain">
    <text evidence="13">The JmjC domain and the C6-type zinc-finger are required for the demethylation activity.</text>
</comment>
<evidence type="ECO:0000256" key="11">
    <source>
        <dbReference type="ARBA" id="ARBA00023242"/>
    </source>
</evidence>
<keyword evidence="18" id="KW-1185">Reference proteome</keyword>
<dbReference type="GO" id="GO:0006357">
    <property type="term" value="P:regulation of transcription by RNA polymerase II"/>
    <property type="evidence" value="ECO:0007669"/>
    <property type="project" value="TreeGrafter"/>
</dbReference>
<dbReference type="Proteomes" id="UP000694546">
    <property type="component" value="Chromosome 10"/>
</dbReference>
<protein>
    <recommendedName>
        <fullName evidence="13">Lysine-specific demethylase</fullName>
        <ecNumber evidence="13">1.14.11.65</ecNumber>
    </recommendedName>
</protein>
<accession>A0A8C5BW95</accession>
<feature type="region of interest" description="Disordered" evidence="14">
    <location>
        <begin position="283"/>
        <end position="316"/>
    </location>
</feature>
<dbReference type="InterPro" id="IPR054503">
    <property type="entry name" value="KDM3AB_Tudor"/>
</dbReference>
<evidence type="ECO:0000256" key="2">
    <source>
        <dbReference type="ARBA" id="ARBA00022723"/>
    </source>
</evidence>
<dbReference type="InterPro" id="IPR003347">
    <property type="entry name" value="JmjC_dom"/>
</dbReference>
<dbReference type="SMART" id="SM00558">
    <property type="entry name" value="JmjC"/>
    <property type="match status" value="1"/>
</dbReference>
<sequence length="1398" mass="152087">MHVCLVFSHLQVFVEFQNAVQQCSWVQVYGEGVKALLVEESIVWAPQSDGTGSAAASANSSVWPALVNLRHSCVLEHPALLASISSWRSDFELQEIFRKGSYTIQGRRVRVYQPEFEERWAIGLVSQHDPLTHIMEITMDEVTQRPNPQVVMETESKIKGLVVNDWDQAQTKIYQGRVSLVMKCLMRCSFVSQGSKTHLGFRSPASLPGAAPVFGEVSSQTNGAPGATGPQDPSRPFGFGFGGDKKKDAQPPQDQNLFFQCMTQSPGPDTNYFTAVSEGLGKEPPSLFKAADGQKKVGSNGAAAPGPPPTKTPDGHQNLFLQASQEPPNPFLAYGDAPPAASFAGFSGAEAESVAAASDGKPNLFTMAEQPKGMLASAFAALPSAAAPSSSSPAPAFSQRPQSEGAKPKEEQDSQEKPTSTSGSSPGGNGEAPGHFEQSQTQKFNLEDRGQSSKRDSDSSINSDLSDLSENEEGPDRGPGPGRPPGPAKEAGMLPKSKTVGAPKGRPRTKPFKVGQSVLKDQSKVRRLKQSGESFLQDGSCINVAPHLHKCRECRLERYRKYRDEDTDGDDDPNVACRFFHFRRLAFTRKGILRVEGFLSPQQSDAMAMGLWLPAPAVQEGLDLDTSKYILANVGDQFCQLVMSEKEAMMLVEPHQKVAWKRAVRGVREMCDVCETTLFNIHWVCRKCGFGVCLDCYRLRRNRPREEDEVFAWLKCAKGQPHEPQNLMPTQIIPGAALYNIGDMVHSARGKWGIKANCPCTSRHGKTLGRPSGPNGISQHSSSSSLGAASTSGVGHAAKSEADASAVKLEAAQTALTALTSDGGGGETVGGASGPSAASGSQAKEPRAATGEGNSSALHWLADLATQKAKDDTKDSGSLRSMMGRDGRPPFGLDALGARSKPCVSSPKLFNSLLLGGSLSQPKPEGSSLRDLLNSGPGRLPQGPGDGGVPFPSVFTSGGGDKLKGSLPDFLDHIIASVVETKKAEGRRGGPPEGGELGLLGARREGVMGLSVLDPHTSHSWLCDGRLLCLQDPSNGNNWKIFRECWKQGQPVLVSGIHKRLKGNLWQPDAFSKEFGDQDVDLVNCRNCSIISDVKVRDFWDGFQVISRRLKGSDGQPMVLKLKDWPPGEDFRDMMPTRFDDLMDNLPLPEYTKRDGRLNLAARLPNFFVRPDLGPKMYNAYGLISTEDSKVGTTNLHLDVSDAVNVMVYVGIPQEAGDHENEVMTTIEEGDVDEKTKRRVYEMKEKPGALWHIYAAKDAEKIRELLRKVGEEQGQENPPDHDPIHDQSWYLDQVLRRRLLEDYGVQGWAIVQFLGDAVFIPAGAPHQVHNLYSCIKVAEDFVSPEHVKHCFRLTQEFRHLSTTHSNHEDKLQVKNIIYHAVKDAVGTLKAHEPQLARP</sequence>
<keyword evidence="11 13" id="KW-0539">Nucleus</keyword>
<feature type="compositionally biased region" description="Gly residues" evidence="14">
    <location>
        <begin position="822"/>
        <end position="833"/>
    </location>
</feature>
<evidence type="ECO:0000256" key="9">
    <source>
        <dbReference type="ARBA" id="ARBA00023015"/>
    </source>
</evidence>
<comment type="similarity">
    <text evidence="12 13">Belongs to the JHDM2 histone demethylase family.</text>
</comment>
<keyword evidence="5" id="KW-0156">Chromatin regulator</keyword>
<keyword evidence="3" id="KW-0863">Zinc-finger</keyword>
<comment type="cofactor">
    <cofactor evidence="13">
        <name>Fe(2+)</name>
        <dbReference type="ChEBI" id="CHEBI:29033"/>
    </cofactor>
    <text evidence="13">Binds 1 Fe(2+) ion per subunit.</text>
</comment>
<feature type="compositionally biased region" description="Basic and acidic residues" evidence="14">
    <location>
        <begin position="406"/>
        <end position="416"/>
    </location>
</feature>
<dbReference type="SUPFAM" id="SSF51197">
    <property type="entry name" value="Clavaminate synthase-like"/>
    <property type="match status" value="1"/>
</dbReference>
<reference evidence="17" key="2">
    <citation type="submission" date="2025-09" db="UniProtKB">
        <authorList>
            <consortium name="Ensembl"/>
        </authorList>
    </citation>
    <scope>IDENTIFICATION</scope>
</reference>
<dbReference type="Pfam" id="PF22987">
    <property type="entry name" value="Tudor_KDM3B"/>
    <property type="match status" value="1"/>
</dbReference>
<evidence type="ECO:0000256" key="4">
    <source>
        <dbReference type="ARBA" id="ARBA00022833"/>
    </source>
</evidence>
<evidence type="ECO:0000256" key="15">
    <source>
        <dbReference type="SAM" id="SignalP"/>
    </source>
</evidence>
<keyword evidence="2 13" id="KW-0479">Metal-binding</keyword>
<dbReference type="GO" id="GO:0140683">
    <property type="term" value="F:histone H3K9me/H3K9me2 demethylase activity"/>
    <property type="evidence" value="ECO:0007669"/>
    <property type="project" value="UniProtKB-EC"/>
</dbReference>
<dbReference type="InterPro" id="IPR045109">
    <property type="entry name" value="LSDs-like"/>
</dbReference>
<evidence type="ECO:0000256" key="1">
    <source>
        <dbReference type="ARBA" id="ARBA00004123"/>
    </source>
</evidence>
<feature type="region of interest" description="Disordered" evidence="14">
    <location>
        <begin position="919"/>
        <end position="947"/>
    </location>
</feature>
<dbReference type="GO" id="GO:0003712">
    <property type="term" value="F:transcription coregulator activity"/>
    <property type="evidence" value="ECO:0007669"/>
    <property type="project" value="TreeGrafter"/>
</dbReference>
<feature type="chain" id="PRO_5046372302" description="Lysine-specific demethylase" evidence="15">
    <location>
        <begin position="17"/>
        <end position="1398"/>
    </location>
</feature>
<feature type="compositionally biased region" description="Low complexity" evidence="14">
    <location>
        <begin position="834"/>
        <end position="843"/>
    </location>
</feature>
<name>A0A8C5BW95_GADMO</name>
<feature type="signal peptide" evidence="15">
    <location>
        <begin position="1"/>
        <end position="16"/>
    </location>
</feature>
<dbReference type="GO" id="GO:0008270">
    <property type="term" value="F:zinc ion binding"/>
    <property type="evidence" value="ECO:0007669"/>
    <property type="project" value="UniProtKB-KW"/>
</dbReference>
<keyword evidence="6" id="KW-0223">Dioxygenase</keyword>
<dbReference type="PANTHER" id="PTHR12549:SF8">
    <property type="entry name" value="LYSINE-SPECIFIC DEMETHYLASE 3B"/>
    <property type="match status" value="1"/>
</dbReference>
<organism evidence="17 18">
    <name type="scientific">Gadus morhua</name>
    <name type="common">Atlantic cod</name>
    <dbReference type="NCBI Taxonomy" id="8049"/>
    <lineage>
        <taxon>Eukaryota</taxon>
        <taxon>Metazoa</taxon>
        <taxon>Chordata</taxon>
        <taxon>Craniata</taxon>
        <taxon>Vertebrata</taxon>
        <taxon>Euteleostomi</taxon>
        <taxon>Actinopterygii</taxon>
        <taxon>Neopterygii</taxon>
        <taxon>Teleostei</taxon>
        <taxon>Neoteleostei</taxon>
        <taxon>Acanthomorphata</taxon>
        <taxon>Zeiogadaria</taxon>
        <taxon>Gadariae</taxon>
        <taxon>Gadiformes</taxon>
        <taxon>Gadoidei</taxon>
        <taxon>Gadidae</taxon>
        <taxon>Gadus</taxon>
    </lineage>
</organism>
<evidence type="ECO:0000256" key="5">
    <source>
        <dbReference type="ARBA" id="ARBA00022853"/>
    </source>
</evidence>